<name>A0A1E1LHW4_9HELO</name>
<evidence type="ECO:0000313" key="3">
    <source>
        <dbReference type="Proteomes" id="UP000178912"/>
    </source>
</evidence>
<dbReference type="Pfam" id="PF01738">
    <property type="entry name" value="DLH"/>
    <property type="match status" value="1"/>
</dbReference>
<dbReference type="InterPro" id="IPR029058">
    <property type="entry name" value="AB_hydrolase_fold"/>
</dbReference>
<dbReference type="GO" id="GO:0016787">
    <property type="term" value="F:hydrolase activity"/>
    <property type="evidence" value="ECO:0007669"/>
    <property type="project" value="UniProtKB-KW"/>
</dbReference>
<dbReference type="OrthoDB" id="2147163at2759"/>
<evidence type="ECO:0000259" key="1">
    <source>
        <dbReference type="Pfam" id="PF01738"/>
    </source>
</evidence>
<proteinExistence type="predicted"/>
<protein>
    <submittedName>
        <fullName evidence="2">Related to hydrolase related to dienelactone hydrolase</fullName>
    </submittedName>
</protein>
<reference evidence="3" key="1">
    <citation type="submission" date="2016-03" db="EMBL/GenBank/DDBJ databases">
        <authorList>
            <person name="Guldener U."/>
        </authorList>
    </citation>
    <scope>NUCLEOTIDE SEQUENCE [LARGE SCALE GENOMIC DNA]</scope>
    <source>
        <strain evidence="3">04CH-RAC-A.6.1</strain>
    </source>
</reference>
<dbReference type="PANTHER" id="PTHR47668">
    <property type="entry name" value="DIENELACTONE HYDROLASE FAMILY PROTEIN (AFU_ORTHOLOGUE AFUA_6G01940)"/>
    <property type="match status" value="1"/>
</dbReference>
<dbReference type="Gene3D" id="3.40.50.1820">
    <property type="entry name" value="alpha/beta hydrolase"/>
    <property type="match status" value="1"/>
</dbReference>
<dbReference type="PANTHER" id="PTHR47668:SF1">
    <property type="entry name" value="DIENELACTONE HYDROLASE DOMAIN-CONTAINING PROTEIN-RELATED"/>
    <property type="match status" value="1"/>
</dbReference>
<sequence length="260" mass="29060">MQKQSRACCTRPPVVLRGGYNYDPTGTHVTHNGLRTYETGPKDAKRGIVLIYDVFGEFIQTIRGADILATGYPAIPDTAGEFKVFMPDWFGDSPADLAAYPPKTPAQFKYIQEFMGGPADPSRTLPLILPLMSTLKASNPSIQSWAILGFCWGGKLAVLLSAEGSEFKASAQTHPSLLDIKDAREVRIPHCVLPSMEEVPEVVDPWVEALLKASPKSYSELFEDQVHGWMSSRADFDNLRKFEEYLRGYRIVRSFFNEHL</sequence>
<dbReference type="InterPro" id="IPR002925">
    <property type="entry name" value="Dienelactn_hydro"/>
</dbReference>
<dbReference type="EMBL" id="FJUX01000123">
    <property type="protein sequence ID" value="CZT10120.1"/>
    <property type="molecule type" value="Genomic_DNA"/>
</dbReference>
<accession>A0A1E1LHW4</accession>
<evidence type="ECO:0000313" key="2">
    <source>
        <dbReference type="EMBL" id="CZT10120.1"/>
    </source>
</evidence>
<keyword evidence="2" id="KW-0378">Hydrolase</keyword>
<gene>
    <name evidence="2" type="ORF">RAG0_14684</name>
</gene>
<dbReference type="SUPFAM" id="SSF53474">
    <property type="entry name" value="alpha/beta-Hydrolases"/>
    <property type="match status" value="1"/>
</dbReference>
<keyword evidence="3" id="KW-1185">Reference proteome</keyword>
<dbReference type="Proteomes" id="UP000178912">
    <property type="component" value="Unassembled WGS sequence"/>
</dbReference>
<organism evidence="2 3">
    <name type="scientific">Rhynchosporium agropyri</name>
    <dbReference type="NCBI Taxonomy" id="914238"/>
    <lineage>
        <taxon>Eukaryota</taxon>
        <taxon>Fungi</taxon>
        <taxon>Dikarya</taxon>
        <taxon>Ascomycota</taxon>
        <taxon>Pezizomycotina</taxon>
        <taxon>Leotiomycetes</taxon>
        <taxon>Helotiales</taxon>
        <taxon>Ploettnerulaceae</taxon>
        <taxon>Rhynchosporium</taxon>
    </lineage>
</organism>
<feature type="domain" description="Dienelactone hydrolase" evidence="1">
    <location>
        <begin position="35"/>
        <end position="235"/>
    </location>
</feature>
<dbReference type="AlphaFoldDB" id="A0A1E1LHW4"/>